<dbReference type="Gene3D" id="1.10.3210.10">
    <property type="entry name" value="Hypothetical protein af1432"/>
    <property type="match status" value="1"/>
</dbReference>
<accession>A0ABU1W9W4</accession>
<dbReference type="SUPFAM" id="SSF109604">
    <property type="entry name" value="HD-domain/PDEase-like"/>
    <property type="match status" value="1"/>
</dbReference>
<dbReference type="PANTHER" id="PTHR35569">
    <property type="entry name" value="CYANAMIDE HYDRATASE DDI2-RELATED"/>
    <property type="match status" value="1"/>
</dbReference>
<proteinExistence type="predicted"/>
<dbReference type="Proteomes" id="UP001251524">
    <property type="component" value="Unassembled WGS sequence"/>
</dbReference>
<gene>
    <name evidence="1" type="ORF">J2X06_001532</name>
</gene>
<keyword evidence="2" id="KW-1185">Reference proteome</keyword>
<dbReference type="PANTHER" id="PTHR35569:SF1">
    <property type="entry name" value="CYANAMIDE HYDRATASE DDI2-RELATED"/>
    <property type="match status" value="1"/>
</dbReference>
<comment type="caution">
    <text evidence="1">The sequence shown here is derived from an EMBL/GenBank/DDBJ whole genome shotgun (WGS) entry which is preliminary data.</text>
</comment>
<organism evidence="1 2">
    <name type="scientific">Lysobacter niastensis</name>
    <dbReference type="NCBI Taxonomy" id="380629"/>
    <lineage>
        <taxon>Bacteria</taxon>
        <taxon>Pseudomonadati</taxon>
        <taxon>Pseudomonadota</taxon>
        <taxon>Gammaproteobacteria</taxon>
        <taxon>Lysobacterales</taxon>
        <taxon>Lysobacteraceae</taxon>
        <taxon>Lysobacter</taxon>
    </lineage>
</organism>
<reference evidence="1 2" key="1">
    <citation type="submission" date="2023-07" db="EMBL/GenBank/DDBJ databases">
        <title>Sorghum-associated microbial communities from plants grown in Nebraska, USA.</title>
        <authorList>
            <person name="Schachtman D."/>
        </authorList>
    </citation>
    <scope>NUCLEOTIDE SEQUENCE [LARGE SCALE GENOMIC DNA]</scope>
    <source>
        <strain evidence="1 2">BE198</strain>
    </source>
</reference>
<evidence type="ECO:0000313" key="1">
    <source>
        <dbReference type="EMBL" id="MDR7134348.1"/>
    </source>
</evidence>
<dbReference type="CDD" id="cd00077">
    <property type="entry name" value="HDc"/>
    <property type="match status" value="1"/>
</dbReference>
<sequence>MPSSNNPHSDPTQGDSPLPRRLLAGVAVPDTPLVARAIEFAREHSDPYLFNHVMRSWLFATFIAERKGEAYDAEVVAVSALLHDIGLSGAMPGAFRFEVEGANAAREFVRGLGVDERRAQLIWDSIALNSTPSICLHKEAEAALCTLGVALDWGGWGYDSVPAGQIARIVEEFPRLGMKERFTKAVCGLCERRPESTYDNFARDFGERFVPGYRAPSMVDVLLNAPFDE</sequence>
<protein>
    <recommendedName>
        <fullName evidence="3">HD domain-containing protein</fullName>
    </recommendedName>
</protein>
<evidence type="ECO:0000313" key="2">
    <source>
        <dbReference type="Proteomes" id="UP001251524"/>
    </source>
</evidence>
<evidence type="ECO:0008006" key="3">
    <source>
        <dbReference type="Google" id="ProtNLM"/>
    </source>
</evidence>
<dbReference type="InterPro" id="IPR003607">
    <property type="entry name" value="HD/PDEase_dom"/>
</dbReference>
<dbReference type="RefSeq" id="WP_310060442.1">
    <property type="nucleotide sequence ID" value="NZ_JAVDVY010000001.1"/>
</dbReference>
<name>A0ABU1W9W4_9GAMM</name>
<dbReference type="EMBL" id="JAVDVY010000001">
    <property type="protein sequence ID" value="MDR7134348.1"/>
    <property type="molecule type" value="Genomic_DNA"/>
</dbReference>